<dbReference type="AlphaFoldDB" id="A0A1G5Q177"/>
<protein>
    <submittedName>
        <fullName evidence="1">Uncharacterized protein</fullName>
    </submittedName>
</protein>
<dbReference type="RefSeq" id="WP_090216732.1">
    <property type="nucleotide sequence ID" value="NZ_CANLDO010000001.1"/>
</dbReference>
<dbReference type="OrthoDB" id="7870782at2"/>
<gene>
    <name evidence="1" type="ORF">SAMN04488118_102416</name>
</gene>
<proteinExistence type="predicted"/>
<reference evidence="1 2" key="1">
    <citation type="submission" date="2016-10" db="EMBL/GenBank/DDBJ databases">
        <authorList>
            <person name="de Groot N.N."/>
        </authorList>
    </citation>
    <scope>NUCLEOTIDE SEQUENCE [LARGE SCALE GENOMIC DNA]</scope>
    <source>
        <strain evidence="1 2">U95</strain>
    </source>
</reference>
<sequence length="71" mass="8115">MTTNELLTAAETLERKILSVTEDGRLGFHTEYQDILRRIRAGGASVPQRLRRLEQNLAEQAAEQMFDNMPI</sequence>
<evidence type="ECO:0000313" key="1">
    <source>
        <dbReference type="EMBL" id="SCZ55422.1"/>
    </source>
</evidence>
<keyword evidence="2" id="KW-1185">Reference proteome</keyword>
<organism evidence="1 2">
    <name type="scientific">Epibacterium ulvae</name>
    <dbReference type="NCBI Taxonomy" id="1156985"/>
    <lineage>
        <taxon>Bacteria</taxon>
        <taxon>Pseudomonadati</taxon>
        <taxon>Pseudomonadota</taxon>
        <taxon>Alphaproteobacteria</taxon>
        <taxon>Rhodobacterales</taxon>
        <taxon>Roseobacteraceae</taxon>
        <taxon>Epibacterium</taxon>
    </lineage>
</organism>
<evidence type="ECO:0000313" key="2">
    <source>
        <dbReference type="Proteomes" id="UP000198767"/>
    </source>
</evidence>
<dbReference type="EMBL" id="FMWG01000002">
    <property type="protein sequence ID" value="SCZ55422.1"/>
    <property type="molecule type" value="Genomic_DNA"/>
</dbReference>
<dbReference type="Proteomes" id="UP000198767">
    <property type="component" value="Unassembled WGS sequence"/>
</dbReference>
<name>A0A1G5Q177_9RHOB</name>
<accession>A0A1G5Q177</accession>